<dbReference type="Pfam" id="PF05065">
    <property type="entry name" value="Phage_capsid"/>
    <property type="match status" value="1"/>
</dbReference>
<protein>
    <submittedName>
        <fullName evidence="5">Major_cap_HK97, phage major capsid protein, HK97 family</fullName>
    </submittedName>
</protein>
<feature type="domain" description="Phage capsid-like C-terminal" evidence="4">
    <location>
        <begin position="151"/>
        <end position="403"/>
    </location>
</feature>
<dbReference type="SUPFAM" id="SSF56563">
    <property type="entry name" value="Major capsid protein gp5"/>
    <property type="match status" value="1"/>
</dbReference>
<evidence type="ECO:0000313" key="5">
    <source>
        <dbReference type="EMBL" id="CAB4184521.1"/>
    </source>
</evidence>
<reference evidence="5" key="1">
    <citation type="submission" date="2020-05" db="EMBL/GenBank/DDBJ databases">
        <authorList>
            <person name="Chiriac C."/>
            <person name="Salcher M."/>
            <person name="Ghai R."/>
            <person name="Kavagutti S V."/>
        </authorList>
    </citation>
    <scope>NUCLEOTIDE SEQUENCE</scope>
</reference>
<evidence type="ECO:0000256" key="1">
    <source>
        <dbReference type="ARBA" id="ARBA00004328"/>
    </source>
</evidence>
<dbReference type="InterPro" id="IPR024455">
    <property type="entry name" value="Phage_capsid"/>
</dbReference>
<dbReference type="EMBL" id="LR797061">
    <property type="protein sequence ID" value="CAB4184521.1"/>
    <property type="molecule type" value="Genomic_DNA"/>
</dbReference>
<gene>
    <name evidence="5" type="ORF">UFOVP1122_10</name>
</gene>
<keyword evidence="2" id="KW-0946">Virion</keyword>
<dbReference type="Gene3D" id="3.30.2400.10">
    <property type="entry name" value="Major capsid protein gp5"/>
    <property type="match status" value="1"/>
</dbReference>
<evidence type="ECO:0000256" key="3">
    <source>
        <dbReference type="SAM" id="Coils"/>
    </source>
</evidence>
<evidence type="ECO:0000259" key="4">
    <source>
        <dbReference type="Pfam" id="PF05065"/>
    </source>
</evidence>
<dbReference type="NCBIfam" id="TIGR01554">
    <property type="entry name" value="major_cap_HK97"/>
    <property type="match status" value="1"/>
</dbReference>
<sequence length="406" mass="43622">MESTAILNEFKELMAAQQANMAKMIDEKYKNGAPSPELSEKAERLEARVTEILAQKAASDAKAAQADERISDLEAKIARRRDEQKAVDPLGDALKANADAIRNMAERKSSRAYFTLETKDVTTPAAASQSITNRNAEFGRGPIDLGLYGMVESLIPQRPIDTGGATIIRQGTFTNNAGVQTEGSGKGESDIAYTQVNFPVQTIAHFIQVSQQALEDLEGMRFEVENRLLAGLAVAKENQILNGTGTAPNLQGLIPGATAYSTALTVSGDNDMDRIRRAILQTINAQYLPSGIVVSPQSWATMETLKSSAGGYFIGNPNAASPAMRLWGLPVATSLRLLGTGSPAVPNWLVGAFASHCVHRVRQGIQIALSSEDATNFQANLVSIRAEMRMAQVIYQPGAFFTGTYA</sequence>
<organism evidence="5">
    <name type="scientific">uncultured Caudovirales phage</name>
    <dbReference type="NCBI Taxonomy" id="2100421"/>
    <lineage>
        <taxon>Viruses</taxon>
        <taxon>Duplodnaviria</taxon>
        <taxon>Heunggongvirae</taxon>
        <taxon>Uroviricota</taxon>
        <taxon>Caudoviricetes</taxon>
        <taxon>Peduoviridae</taxon>
        <taxon>Maltschvirus</taxon>
        <taxon>Maltschvirus maltsch</taxon>
    </lineage>
</organism>
<keyword evidence="3" id="KW-0175">Coiled coil</keyword>
<evidence type="ECO:0000256" key="2">
    <source>
        <dbReference type="ARBA" id="ARBA00022844"/>
    </source>
</evidence>
<dbReference type="InterPro" id="IPR054612">
    <property type="entry name" value="Phage_capsid-like_C"/>
</dbReference>
<comment type="subcellular location">
    <subcellularLocation>
        <location evidence="1">Virion</location>
    </subcellularLocation>
</comment>
<name>A0A6J5QT00_9CAUD</name>
<accession>A0A6J5QT00</accession>
<feature type="coiled-coil region" evidence="3">
    <location>
        <begin position="56"/>
        <end position="83"/>
    </location>
</feature>
<dbReference type="GO" id="GO:0044423">
    <property type="term" value="C:virion component"/>
    <property type="evidence" value="ECO:0007669"/>
    <property type="project" value="UniProtKB-KW"/>
</dbReference>
<dbReference type="Gene3D" id="3.30.2320.10">
    <property type="entry name" value="hypothetical protein PF0899 domain"/>
    <property type="match status" value="1"/>
</dbReference>
<proteinExistence type="predicted"/>